<evidence type="ECO:0000256" key="1">
    <source>
        <dbReference type="SAM" id="MobiDB-lite"/>
    </source>
</evidence>
<protein>
    <submittedName>
        <fullName evidence="2">PROBABLE MEMBRANE GLYCINE AND PROLINE RICH PROTEIN</fullName>
    </submittedName>
</protein>
<proteinExistence type="predicted"/>
<feature type="region of interest" description="Disordered" evidence="1">
    <location>
        <begin position="171"/>
        <end position="214"/>
    </location>
</feature>
<feature type="compositionally biased region" description="Gly residues" evidence="1">
    <location>
        <begin position="99"/>
        <end position="110"/>
    </location>
</feature>
<feature type="compositionally biased region" description="Basic and acidic residues" evidence="1">
    <location>
        <begin position="250"/>
        <end position="265"/>
    </location>
</feature>
<dbReference type="Pfam" id="PF11747">
    <property type="entry name" value="RebB"/>
    <property type="match status" value="1"/>
</dbReference>
<gene>
    <name evidence="2" type="ORF">CWATWH0005_5426</name>
</gene>
<dbReference type="RefSeq" id="WP_021832931.1">
    <property type="nucleotide sequence ID" value="NZ_CAQL01000484.1"/>
</dbReference>
<dbReference type="InterPro" id="IPR021070">
    <property type="entry name" value="Killing_trait_RebB"/>
</dbReference>
<feature type="region of interest" description="Disordered" evidence="1">
    <location>
        <begin position="79"/>
        <end position="145"/>
    </location>
</feature>
<dbReference type="AlphaFoldDB" id="T2IRZ3"/>
<feature type="compositionally biased region" description="Polar residues" evidence="1">
    <location>
        <begin position="184"/>
        <end position="199"/>
    </location>
</feature>
<reference evidence="2 3" key="1">
    <citation type="submission" date="2013-01" db="EMBL/GenBank/DDBJ databases">
        <authorList>
            <person name="Bench S."/>
        </authorList>
    </citation>
    <scope>NUCLEOTIDE SEQUENCE [LARGE SCALE GENOMIC DNA]</scope>
    <source>
        <strain evidence="2 3">WH 0005</strain>
    </source>
</reference>
<organism evidence="2 3">
    <name type="scientific">Crocosphaera watsonii WH 0005</name>
    <dbReference type="NCBI Taxonomy" id="423472"/>
    <lineage>
        <taxon>Bacteria</taxon>
        <taxon>Bacillati</taxon>
        <taxon>Cyanobacteriota</taxon>
        <taxon>Cyanophyceae</taxon>
        <taxon>Oscillatoriophycideae</taxon>
        <taxon>Chroococcales</taxon>
        <taxon>Aphanothecaceae</taxon>
        <taxon>Crocosphaera</taxon>
    </lineage>
</organism>
<sequence length="271" mass="27859">MADTQTPTVNSQITDAVTQTNVTVVGEAPAQSMAMVYQSMAHATSLLMQNSVMAQGGMQQINSAVVASACQRIMTLPGQNAAAPQPPQNPSAGQFTGQAPGGQPSGGQPPGGQPPGGQPPGGEPLGGQSPGAGSKSAISPDQKRSLILKAANEAAKVAALASEATNHYNQAQEKAEDILANADPKNSQSIEDAKSSSATAHEAAKHSKMASQASQRADVLYGQIFDEANSENPDIDTIKNLLKQMTSHTAKAETARDKVKEHKNQIDSVAG</sequence>
<evidence type="ECO:0000313" key="2">
    <source>
        <dbReference type="EMBL" id="CCQ55788.1"/>
    </source>
</evidence>
<feature type="region of interest" description="Disordered" evidence="1">
    <location>
        <begin position="249"/>
        <end position="271"/>
    </location>
</feature>
<dbReference type="Proteomes" id="UP000017981">
    <property type="component" value="Unassembled WGS sequence"/>
</dbReference>
<dbReference type="EMBL" id="CAQL01000484">
    <property type="protein sequence ID" value="CCQ55788.1"/>
    <property type="molecule type" value="Genomic_DNA"/>
</dbReference>
<accession>T2IRZ3</accession>
<name>T2IRZ3_CROWT</name>
<evidence type="ECO:0000313" key="3">
    <source>
        <dbReference type="Proteomes" id="UP000017981"/>
    </source>
</evidence>
<reference evidence="2 3" key="2">
    <citation type="submission" date="2013-09" db="EMBL/GenBank/DDBJ databases">
        <title>Whole genome comparison of six Crocosphaera watsonii strains with differing phenotypes.</title>
        <authorList>
            <person name="Bench S.R."/>
            <person name="Heller P."/>
            <person name="Frank I."/>
            <person name="Arciniega M."/>
            <person name="Shilova I.N."/>
            <person name="Zehr J.P."/>
        </authorList>
    </citation>
    <scope>NUCLEOTIDE SEQUENCE [LARGE SCALE GENOMIC DNA]</scope>
    <source>
        <strain evidence="2 3">WH 0005</strain>
    </source>
</reference>
<feature type="compositionally biased region" description="Pro residues" evidence="1">
    <location>
        <begin position="111"/>
        <end position="122"/>
    </location>
</feature>
<comment type="caution">
    <text evidence="2">The sequence shown here is derived from an EMBL/GenBank/DDBJ whole genome shotgun (WGS) entry which is preliminary data.</text>
</comment>